<dbReference type="Proteomes" id="UP001501237">
    <property type="component" value="Unassembled WGS sequence"/>
</dbReference>
<evidence type="ECO:0000256" key="4">
    <source>
        <dbReference type="ARBA" id="ARBA00022475"/>
    </source>
</evidence>
<dbReference type="Gene3D" id="1.20.1250.20">
    <property type="entry name" value="MFS general substrate transporter like domains"/>
    <property type="match status" value="1"/>
</dbReference>
<dbReference type="InterPro" id="IPR036259">
    <property type="entry name" value="MFS_trans_sf"/>
</dbReference>
<dbReference type="Pfam" id="PF07690">
    <property type="entry name" value="MFS_1"/>
    <property type="match status" value="1"/>
</dbReference>
<dbReference type="InterPro" id="IPR020846">
    <property type="entry name" value="MFS_dom"/>
</dbReference>
<feature type="transmembrane region" description="Helical" evidence="8">
    <location>
        <begin position="439"/>
        <end position="459"/>
    </location>
</feature>
<comment type="similarity">
    <text evidence="2">Belongs to the major facilitator superfamily. EmrB family.</text>
</comment>
<feature type="transmembrane region" description="Helical" evidence="8">
    <location>
        <begin position="37"/>
        <end position="60"/>
    </location>
</feature>
<keyword evidence="7 8" id="KW-0472">Membrane</keyword>
<name>A0ABP6PX56_9ACTN</name>
<evidence type="ECO:0000256" key="8">
    <source>
        <dbReference type="SAM" id="Phobius"/>
    </source>
</evidence>
<dbReference type="PROSITE" id="PS50850">
    <property type="entry name" value="MFS"/>
    <property type="match status" value="1"/>
</dbReference>
<dbReference type="NCBIfam" id="TIGR00711">
    <property type="entry name" value="efflux_EmrB"/>
    <property type="match status" value="1"/>
</dbReference>
<evidence type="ECO:0000256" key="7">
    <source>
        <dbReference type="ARBA" id="ARBA00023136"/>
    </source>
</evidence>
<evidence type="ECO:0000259" key="9">
    <source>
        <dbReference type="PROSITE" id="PS50850"/>
    </source>
</evidence>
<feature type="transmembrane region" description="Helical" evidence="8">
    <location>
        <begin position="350"/>
        <end position="371"/>
    </location>
</feature>
<feature type="transmembrane region" description="Helical" evidence="8">
    <location>
        <begin position="222"/>
        <end position="239"/>
    </location>
</feature>
<dbReference type="PANTHER" id="PTHR42718:SF9">
    <property type="entry name" value="MAJOR FACILITATOR SUPERFAMILY MULTIDRUG TRANSPORTER MFSC"/>
    <property type="match status" value="1"/>
</dbReference>
<organism evidence="10 11">
    <name type="scientific">Actinocorallia longicatena</name>
    <dbReference type="NCBI Taxonomy" id="111803"/>
    <lineage>
        <taxon>Bacteria</taxon>
        <taxon>Bacillati</taxon>
        <taxon>Actinomycetota</taxon>
        <taxon>Actinomycetes</taxon>
        <taxon>Streptosporangiales</taxon>
        <taxon>Thermomonosporaceae</taxon>
        <taxon>Actinocorallia</taxon>
    </lineage>
</organism>
<comment type="subcellular location">
    <subcellularLocation>
        <location evidence="1">Cell membrane</location>
        <topology evidence="1">Multi-pass membrane protein</topology>
    </subcellularLocation>
</comment>
<dbReference type="PANTHER" id="PTHR42718">
    <property type="entry name" value="MAJOR FACILITATOR SUPERFAMILY MULTIDRUG TRANSPORTER MFSC"/>
    <property type="match status" value="1"/>
</dbReference>
<accession>A0ABP6PX56</accession>
<feature type="domain" description="Major facilitator superfamily (MFS) profile" evidence="9">
    <location>
        <begin position="6"/>
        <end position="465"/>
    </location>
</feature>
<evidence type="ECO:0000256" key="2">
    <source>
        <dbReference type="ARBA" id="ARBA00008537"/>
    </source>
</evidence>
<comment type="caution">
    <text evidence="10">The sequence shown here is derived from an EMBL/GenBank/DDBJ whole genome shotgun (WGS) entry which is preliminary data.</text>
</comment>
<dbReference type="SUPFAM" id="SSF103473">
    <property type="entry name" value="MFS general substrate transporter"/>
    <property type="match status" value="1"/>
</dbReference>
<evidence type="ECO:0000256" key="6">
    <source>
        <dbReference type="ARBA" id="ARBA00022989"/>
    </source>
</evidence>
<dbReference type="InterPro" id="IPR011701">
    <property type="entry name" value="MFS"/>
</dbReference>
<proteinExistence type="inferred from homology"/>
<feature type="transmembrane region" description="Helical" evidence="8">
    <location>
        <begin position="191"/>
        <end position="210"/>
    </location>
</feature>
<reference evidence="11" key="1">
    <citation type="journal article" date="2019" name="Int. J. Syst. Evol. Microbiol.">
        <title>The Global Catalogue of Microorganisms (GCM) 10K type strain sequencing project: providing services to taxonomists for standard genome sequencing and annotation.</title>
        <authorList>
            <consortium name="The Broad Institute Genomics Platform"/>
            <consortium name="The Broad Institute Genome Sequencing Center for Infectious Disease"/>
            <person name="Wu L."/>
            <person name="Ma J."/>
        </authorList>
    </citation>
    <scope>NUCLEOTIDE SEQUENCE [LARGE SCALE GENOMIC DNA]</scope>
    <source>
        <strain evidence="11">JCM 9377</strain>
    </source>
</reference>
<dbReference type="Gene3D" id="1.20.1720.10">
    <property type="entry name" value="Multidrug resistance protein D"/>
    <property type="match status" value="1"/>
</dbReference>
<feature type="transmembrane region" description="Helical" evidence="8">
    <location>
        <begin position="72"/>
        <end position="91"/>
    </location>
</feature>
<feature type="transmembrane region" description="Helical" evidence="8">
    <location>
        <begin position="296"/>
        <end position="318"/>
    </location>
</feature>
<evidence type="ECO:0000256" key="3">
    <source>
        <dbReference type="ARBA" id="ARBA00022448"/>
    </source>
</evidence>
<evidence type="ECO:0000313" key="10">
    <source>
        <dbReference type="EMBL" id="GAA3193207.1"/>
    </source>
</evidence>
<dbReference type="CDD" id="cd17321">
    <property type="entry name" value="MFS_MMR_MDR_like"/>
    <property type="match status" value="1"/>
</dbReference>
<dbReference type="RefSeq" id="WP_344821234.1">
    <property type="nucleotide sequence ID" value="NZ_BAAAUV010000001.1"/>
</dbReference>
<dbReference type="PRINTS" id="PR01036">
    <property type="entry name" value="TCRTETB"/>
</dbReference>
<evidence type="ECO:0000256" key="1">
    <source>
        <dbReference type="ARBA" id="ARBA00004651"/>
    </source>
</evidence>
<dbReference type="EMBL" id="BAAAUV010000001">
    <property type="protein sequence ID" value="GAA3193207.1"/>
    <property type="molecule type" value="Genomic_DNA"/>
</dbReference>
<keyword evidence="11" id="KW-1185">Reference proteome</keyword>
<keyword evidence="6 8" id="KW-1133">Transmembrane helix</keyword>
<feature type="transmembrane region" description="Helical" evidence="8">
    <location>
        <begin position="97"/>
        <end position="119"/>
    </location>
</feature>
<gene>
    <name evidence="10" type="ORF">GCM10010468_02390</name>
</gene>
<evidence type="ECO:0000313" key="11">
    <source>
        <dbReference type="Proteomes" id="UP001501237"/>
    </source>
</evidence>
<keyword evidence="3" id="KW-0813">Transport</keyword>
<feature type="transmembrane region" description="Helical" evidence="8">
    <location>
        <begin position="392"/>
        <end position="414"/>
    </location>
</feature>
<keyword evidence="5 8" id="KW-0812">Transmembrane</keyword>
<feature type="transmembrane region" description="Helical" evidence="8">
    <location>
        <begin position="325"/>
        <end position="344"/>
    </location>
</feature>
<protein>
    <submittedName>
        <fullName evidence="10">MFS transporter</fullName>
    </submittedName>
</protein>
<keyword evidence="4" id="KW-1003">Cell membrane</keyword>
<sequence>MRPWRTLSVVSLGTVLVVLNQTAMTVGLPVVVRHFDVGALGAGWIVLSFMLTQTALMVVFGRLADVFGRRGTYLAGFVVFTAASLAAGFAPDVPVLLAIRIVQGVAGAMILANGTAIVAHAFPAERLSHGLGVYLGVMTAAPLLGPSVGGYLASKHGWAWLFWFNVPLGVVAIVWGVVALPKVPPGEREPIDIAGAVLLAGWLVGLMLLLSEGGAGGWTTPTALWGSLGFVVLLPAFAARQLRARVPLVDLRLFADRSFTLANLAALTNVLGRMGSVFLVALYLQSVKGMTPAQAGIAVLPGPVASLVASPAGGWLGARFEPRRIAVGGAVLASAGLLVLVFALTPDAPYSWTVAGLVLSSIGSAVFYAANTTSVLSTVPADRLGVVNGLRLTLHFIGISLSTALSLTLVTSALPAADRGALYASGVTGPLLGSLFEGYHRAFLALFAVSALSVVVSLLSSSRHRKDALAVKSGPSAGRDPARTSA</sequence>
<feature type="transmembrane region" description="Helical" evidence="8">
    <location>
        <begin position="260"/>
        <end position="284"/>
    </location>
</feature>
<feature type="transmembrane region" description="Helical" evidence="8">
    <location>
        <begin position="131"/>
        <end position="152"/>
    </location>
</feature>
<dbReference type="InterPro" id="IPR004638">
    <property type="entry name" value="EmrB-like"/>
</dbReference>
<evidence type="ECO:0000256" key="5">
    <source>
        <dbReference type="ARBA" id="ARBA00022692"/>
    </source>
</evidence>
<feature type="transmembrane region" description="Helical" evidence="8">
    <location>
        <begin position="158"/>
        <end position="179"/>
    </location>
</feature>